<feature type="compositionally biased region" description="Acidic residues" evidence="9">
    <location>
        <begin position="455"/>
        <end position="473"/>
    </location>
</feature>
<dbReference type="Pfam" id="PF10483">
    <property type="entry name" value="Elong_Iki1"/>
    <property type="match status" value="1"/>
</dbReference>
<dbReference type="GO" id="GO:0005634">
    <property type="term" value="C:nucleus"/>
    <property type="evidence" value="ECO:0007669"/>
    <property type="project" value="UniProtKB-SubCell"/>
</dbReference>
<evidence type="ECO:0000313" key="11">
    <source>
        <dbReference type="Proteomes" id="UP000249723"/>
    </source>
</evidence>
<evidence type="ECO:0000256" key="2">
    <source>
        <dbReference type="ARBA" id="ARBA00004496"/>
    </source>
</evidence>
<dbReference type="UniPathway" id="UPA00988"/>
<comment type="pathway">
    <text evidence="3">tRNA modification; 5-methoxycarbonylmethyl-2-thiouridine-tRNA biosynthesis.</text>
</comment>
<dbReference type="Proteomes" id="UP000249723">
    <property type="component" value="Unassembled WGS sequence"/>
</dbReference>
<dbReference type="PANTHER" id="PTHR15641">
    <property type="entry name" value="ELONGATOR COMPLEX PROTEIN 5"/>
    <property type="match status" value="1"/>
</dbReference>
<comment type="similarity">
    <text evidence="4">Belongs to the ELP5 family.</text>
</comment>
<name>A0A2X0NHQ9_9BASI</name>
<protein>
    <recommendedName>
        <fullName evidence="5">Elongator complex protein 5</fullName>
    </recommendedName>
</protein>
<dbReference type="EMBL" id="FMWP01000096">
    <property type="protein sequence ID" value="SCZ99356.1"/>
    <property type="molecule type" value="Genomic_DNA"/>
</dbReference>
<feature type="region of interest" description="Disordered" evidence="9">
    <location>
        <begin position="446"/>
        <end position="473"/>
    </location>
</feature>
<dbReference type="STRING" id="289078.A0A2X0NHQ9"/>
<keyword evidence="6" id="KW-0963">Cytoplasm</keyword>
<dbReference type="OrthoDB" id="166907at2759"/>
<dbReference type="GO" id="GO:0000049">
    <property type="term" value="F:tRNA binding"/>
    <property type="evidence" value="ECO:0007669"/>
    <property type="project" value="TreeGrafter"/>
</dbReference>
<keyword evidence="8" id="KW-0539">Nucleus</keyword>
<proteinExistence type="inferred from homology"/>
<feature type="compositionally biased region" description="Low complexity" evidence="9">
    <location>
        <begin position="381"/>
        <end position="402"/>
    </location>
</feature>
<gene>
    <name evidence="10" type="ORF">BZ3500_MVSOF-1268-A1-R1_CHR3-1G05966</name>
</gene>
<keyword evidence="7" id="KW-0819">tRNA processing</keyword>
<dbReference type="InterPro" id="IPR027417">
    <property type="entry name" value="P-loop_NTPase"/>
</dbReference>
<evidence type="ECO:0000256" key="6">
    <source>
        <dbReference type="ARBA" id="ARBA00022490"/>
    </source>
</evidence>
<sequence length="473" mass="50445">MAPHLLLPSLLSNSKDLGYSSNASPLILITDSLVQPGLLLLRQFISSALSRSDEQAVVVALEQSPARLLPFAASTGASHANLQLVDAVSSLSKTYASTSAVPLGDSFLDLYQPNGVQYLVKAVVTAIERAQQKSSSVLVVLDSVDRLHELAGMHGVHSTLQAVLKALSTKKYSTSRLVALHHHAFPSPAPTPSSTSSALLAYLLSPSLSSSTVHLTLHPSPLVELLSCEYTLQIPLTPHSSTPIDLRLPEFLTSFNDRSYGDPFKRPCSTRDEDERIPLDLLGSSGNDGGACVVEWSTRGVVLPTQVLRNSIGGMVNGKIERRVLTRGVEGVIKKDQGVQGVGLDRVLRKDRMASVVRGSSSSSLCIVRRLRNQPVGLQNLSSLATPSTTAKPASSKPTKSSRPANSIEVPLPFNLSLTSSQESARSSVPLPFVAKEGDAAMYQGLGGVGKVEYEPDEGDDMDDDDPDEDLEV</sequence>
<dbReference type="GO" id="GO:0002098">
    <property type="term" value="P:tRNA wobble uridine modification"/>
    <property type="evidence" value="ECO:0007669"/>
    <property type="project" value="InterPro"/>
</dbReference>
<accession>A0A2X0NHQ9</accession>
<evidence type="ECO:0000313" key="10">
    <source>
        <dbReference type="EMBL" id="SCZ99356.1"/>
    </source>
</evidence>
<evidence type="ECO:0000256" key="5">
    <source>
        <dbReference type="ARBA" id="ARBA00020264"/>
    </source>
</evidence>
<evidence type="ECO:0000256" key="8">
    <source>
        <dbReference type="ARBA" id="ARBA00023242"/>
    </source>
</evidence>
<evidence type="ECO:0000256" key="3">
    <source>
        <dbReference type="ARBA" id="ARBA00005043"/>
    </source>
</evidence>
<keyword evidence="11" id="KW-1185">Reference proteome</keyword>
<dbReference type="GO" id="GO:0033588">
    <property type="term" value="C:elongator holoenzyme complex"/>
    <property type="evidence" value="ECO:0007669"/>
    <property type="project" value="InterPro"/>
</dbReference>
<comment type="subcellular location">
    <subcellularLocation>
        <location evidence="2">Cytoplasm</location>
    </subcellularLocation>
    <subcellularLocation>
        <location evidence="1">Nucleus</location>
    </subcellularLocation>
</comment>
<dbReference type="InterPro" id="IPR019519">
    <property type="entry name" value="Elp5"/>
</dbReference>
<evidence type="ECO:0000256" key="1">
    <source>
        <dbReference type="ARBA" id="ARBA00004123"/>
    </source>
</evidence>
<dbReference type="Gene3D" id="3.40.50.300">
    <property type="entry name" value="P-loop containing nucleotide triphosphate hydrolases"/>
    <property type="match status" value="1"/>
</dbReference>
<reference evidence="11" key="1">
    <citation type="submission" date="2016-10" db="EMBL/GenBank/DDBJ databases">
        <authorList>
            <person name="Jeantristanb JTB J.-T."/>
            <person name="Ricardo R."/>
        </authorList>
    </citation>
    <scope>NUCLEOTIDE SEQUENCE [LARGE SCALE GENOMIC DNA]</scope>
</reference>
<evidence type="ECO:0000256" key="4">
    <source>
        <dbReference type="ARBA" id="ARBA00009567"/>
    </source>
</evidence>
<dbReference type="PANTHER" id="PTHR15641:SF1">
    <property type="entry name" value="ELONGATOR COMPLEX PROTEIN 5"/>
    <property type="match status" value="1"/>
</dbReference>
<organism evidence="10 11">
    <name type="scientific">Microbotryum saponariae</name>
    <dbReference type="NCBI Taxonomy" id="289078"/>
    <lineage>
        <taxon>Eukaryota</taxon>
        <taxon>Fungi</taxon>
        <taxon>Dikarya</taxon>
        <taxon>Basidiomycota</taxon>
        <taxon>Pucciniomycotina</taxon>
        <taxon>Microbotryomycetes</taxon>
        <taxon>Microbotryales</taxon>
        <taxon>Microbotryaceae</taxon>
        <taxon>Microbotryum</taxon>
    </lineage>
</organism>
<feature type="region of interest" description="Disordered" evidence="9">
    <location>
        <begin position="379"/>
        <end position="408"/>
    </location>
</feature>
<dbReference type="GO" id="GO:0005829">
    <property type="term" value="C:cytosol"/>
    <property type="evidence" value="ECO:0007669"/>
    <property type="project" value="TreeGrafter"/>
</dbReference>
<evidence type="ECO:0000256" key="9">
    <source>
        <dbReference type="SAM" id="MobiDB-lite"/>
    </source>
</evidence>
<dbReference type="AlphaFoldDB" id="A0A2X0NHQ9"/>
<evidence type="ECO:0000256" key="7">
    <source>
        <dbReference type="ARBA" id="ARBA00022694"/>
    </source>
</evidence>